<evidence type="ECO:0000313" key="1">
    <source>
        <dbReference type="EMBL" id="KAF2001968.1"/>
    </source>
</evidence>
<proteinExistence type="predicted"/>
<accession>A0A6A5WLT7</accession>
<sequence length="197" mass="22000">MHAIRANTHRSFLQSTRFDMLPLQDIQKPRRLRSSRSWAACAVADACPTCGGCCYVHPHIHIHTMDVWRRGSNRPASSTTHQFLRVASNHERAPVLSLLSLVRQGCGAARRCPRPLCNTSRVLHIPPTPNAVCIPGSSHCDGFANRWKPLPSSSHGGMRCEQHTSPPGRPALAAPWQHHRRQHQCHHDHDLLCTGQP</sequence>
<evidence type="ECO:0000313" key="2">
    <source>
        <dbReference type="Proteomes" id="UP000799779"/>
    </source>
</evidence>
<dbReference type="Proteomes" id="UP000799779">
    <property type="component" value="Unassembled WGS sequence"/>
</dbReference>
<organism evidence="1 2">
    <name type="scientific">Amniculicola lignicola CBS 123094</name>
    <dbReference type="NCBI Taxonomy" id="1392246"/>
    <lineage>
        <taxon>Eukaryota</taxon>
        <taxon>Fungi</taxon>
        <taxon>Dikarya</taxon>
        <taxon>Ascomycota</taxon>
        <taxon>Pezizomycotina</taxon>
        <taxon>Dothideomycetes</taxon>
        <taxon>Pleosporomycetidae</taxon>
        <taxon>Pleosporales</taxon>
        <taxon>Amniculicolaceae</taxon>
        <taxon>Amniculicola</taxon>
    </lineage>
</organism>
<dbReference type="AlphaFoldDB" id="A0A6A5WLT7"/>
<keyword evidence="2" id="KW-1185">Reference proteome</keyword>
<gene>
    <name evidence="1" type="ORF">P154DRAFT_156634</name>
</gene>
<name>A0A6A5WLT7_9PLEO</name>
<protein>
    <submittedName>
        <fullName evidence="1">Uncharacterized protein</fullName>
    </submittedName>
</protein>
<dbReference type="EMBL" id="ML977580">
    <property type="protein sequence ID" value="KAF2001968.1"/>
    <property type="molecule type" value="Genomic_DNA"/>
</dbReference>
<reference evidence="1" key="1">
    <citation type="journal article" date="2020" name="Stud. Mycol.">
        <title>101 Dothideomycetes genomes: a test case for predicting lifestyles and emergence of pathogens.</title>
        <authorList>
            <person name="Haridas S."/>
            <person name="Albert R."/>
            <person name="Binder M."/>
            <person name="Bloem J."/>
            <person name="Labutti K."/>
            <person name="Salamov A."/>
            <person name="Andreopoulos B."/>
            <person name="Baker S."/>
            <person name="Barry K."/>
            <person name="Bills G."/>
            <person name="Bluhm B."/>
            <person name="Cannon C."/>
            <person name="Castanera R."/>
            <person name="Culley D."/>
            <person name="Daum C."/>
            <person name="Ezra D."/>
            <person name="Gonzalez J."/>
            <person name="Henrissat B."/>
            <person name="Kuo A."/>
            <person name="Liang C."/>
            <person name="Lipzen A."/>
            <person name="Lutzoni F."/>
            <person name="Magnuson J."/>
            <person name="Mondo S."/>
            <person name="Nolan M."/>
            <person name="Ohm R."/>
            <person name="Pangilinan J."/>
            <person name="Park H.-J."/>
            <person name="Ramirez L."/>
            <person name="Alfaro M."/>
            <person name="Sun H."/>
            <person name="Tritt A."/>
            <person name="Yoshinaga Y."/>
            <person name="Zwiers L.-H."/>
            <person name="Turgeon B."/>
            <person name="Goodwin S."/>
            <person name="Spatafora J."/>
            <person name="Crous P."/>
            <person name="Grigoriev I."/>
        </authorList>
    </citation>
    <scope>NUCLEOTIDE SEQUENCE</scope>
    <source>
        <strain evidence="1">CBS 123094</strain>
    </source>
</reference>